<accession>A0A6G1K7M3</accession>
<protein>
    <recommendedName>
        <fullName evidence="12">Fatty acid desaturase domain-containing protein</fullName>
    </recommendedName>
</protein>
<feature type="domain" description="Fatty acid desaturase" evidence="8">
    <location>
        <begin position="112"/>
        <end position="395"/>
    </location>
</feature>
<evidence type="ECO:0000256" key="2">
    <source>
        <dbReference type="ARBA" id="ARBA00005189"/>
    </source>
</evidence>
<keyword evidence="5 7" id="KW-0472">Membrane</keyword>
<evidence type="ECO:0000313" key="10">
    <source>
        <dbReference type="EMBL" id="KAF2708623.1"/>
    </source>
</evidence>
<dbReference type="EMBL" id="MU005771">
    <property type="protein sequence ID" value="KAF2708623.1"/>
    <property type="molecule type" value="Genomic_DNA"/>
</dbReference>
<evidence type="ECO:0008006" key="12">
    <source>
        <dbReference type="Google" id="ProtNLM"/>
    </source>
</evidence>
<keyword evidence="7" id="KW-1133">Transmembrane helix</keyword>
<dbReference type="GO" id="GO:0016020">
    <property type="term" value="C:membrane"/>
    <property type="evidence" value="ECO:0007669"/>
    <property type="project" value="UniProtKB-SubCell"/>
</dbReference>
<evidence type="ECO:0000256" key="4">
    <source>
        <dbReference type="ARBA" id="ARBA00023002"/>
    </source>
</evidence>
<feature type="transmembrane region" description="Helical" evidence="7">
    <location>
        <begin position="113"/>
        <end position="132"/>
    </location>
</feature>
<sequence>MAILATDKLHDTAPPRHDSMEATTPPPSVGGANDEEEEITTSPEPETEKLNFEPPQYTWKQIHDAIPAHCFERDTLLSVSYVLRDFSFVLILASTAVFLIPQITNPALNKLAWLAYSFVQGLVFTGLWELAHECGHGALSDYKWVNNALGMWMHSFLLVPFHSWRITHSTHHKTTNNIEADIAFVPDTQEDWNAKRDARGSFMKALELIEDMPIAVLLELIGHQLIAFPTYILINNFALPRMAVFPWWTRSHFYFGGHGPNFKPMHKKDIIMSDLGIGTMVALIWAGVHYFGAWQVMKIYGFPYLWTNHWILVTITFLQHTDVTLPYYRHSSWTFLRGAASAIDRDFGWIGRFLFHGAIETHVLHHHVSRIPFYHAPEASNALRKIMGTHYKSDFETPYLWAFWKIRHACRFVVEAD</sequence>
<comment type="pathway">
    <text evidence="2">Lipid metabolism.</text>
</comment>
<evidence type="ECO:0000259" key="9">
    <source>
        <dbReference type="Pfam" id="PF11960"/>
    </source>
</evidence>
<comment type="similarity">
    <text evidence="3">Belongs to the fatty acid desaturase type 1 family.</text>
</comment>
<evidence type="ECO:0000256" key="6">
    <source>
        <dbReference type="SAM" id="MobiDB-lite"/>
    </source>
</evidence>
<dbReference type="CDD" id="cd03507">
    <property type="entry name" value="Delta12-FADS-like"/>
    <property type="match status" value="1"/>
</dbReference>
<feature type="transmembrane region" description="Helical" evidence="7">
    <location>
        <begin position="144"/>
        <end position="164"/>
    </location>
</feature>
<dbReference type="GO" id="GO:0006629">
    <property type="term" value="P:lipid metabolic process"/>
    <property type="evidence" value="ECO:0007669"/>
    <property type="project" value="InterPro"/>
</dbReference>
<dbReference type="PANTHER" id="PTHR32100">
    <property type="entry name" value="OMEGA-6 FATTY ACID DESATURASE, CHLOROPLASTIC"/>
    <property type="match status" value="1"/>
</dbReference>
<keyword evidence="4" id="KW-0560">Oxidoreductase</keyword>
<organism evidence="10 11">
    <name type="scientific">Pleomassaria siparia CBS 279.74</name>
    <dbReference type="NCBI Taxonomy" id="1314801"/>
    <lineage>
        <taxon>Eukaryota</taxon>
        <taxon>Fungi</taxon>
        <taxon>Dikarya</taxon>
        <taxon>Ascomycota</taxon>
        <taxon>Pezizomycotina</taxon>
        <taxon>Dothideomycetes</taxon>
        <taxon>Pleosporomycetidae</taxon>
        <taxon>Pleosporales</taxon>
        <taxon>Pleomassariaceae</taxon>
        <taxon>Pleomassaria</taxon>
    </lineage>
</organism>
<feature type="non-terminal residue" evidence="10">
    <location>
        <position position="417"/>
    </location>
</feature>
<feature type="transmembrane region" description="Helical" evidence="7">
    <location>
        <begin position="212"/>
        <end position="234"/>
    </location>
</feature>
<dbReference type="AlphaFoldDB" id="A0A6G1K7M3"/>
<gene>
    <name evidence="10" type="ORF">K504DRAFT_407614</name>
</gene>
<proteinExistence type="inferred from homology"/>
<dbReference type="Proteomes" id="UP000799428">
    <property type="component" value="Unassembled WGS sequence"/>
</dbReference>
<keyword evidence="7" id="KW-0812">Transmembrane</keyword>
<feature type="domain" description="Fatty acid desaturase N-terminal" evidence="9">
    <location>
        <begin position="32"/>
        <end position="93"/>
    </location>
</feature>
<dbReference type="Pfam" id="PF00487">
    <property type="entry name" value="FA_desaturase"/>
    <property type="match status" value="1"/>
</dbReference>
<evidence type="ECO:0000259" key="8">
    <source>
        <dbReference type="Pfam" id="PF00487"/>
    </source>
</evidence>
<feature type="compositionally biased region" description="Basic and acidic residues" evidence="6">
    <location>
        <begin position="7"/>
        <end position="20"/>
    </location>
</feature>
<dbReference type="InterPro" id="IPR021863">
    <property type="entry name" value="FAS_N"/>
</dbReference>
<feature type="transmembrane region" description="Helical" evidence="7">
    <location>
        <begin position="81"/>
        <end position="101"/>
    </location>
</feature>
<evidence type="ECO:0000256" key="3">
    <source>
        <dbReference type="ARBA" id="ARBA00009295"/>
    </source>
</evidence>
<keyword evidence="11" id="KW-1185">Reference proteome</keyword>
<dbReference type="OrthoDB" id="1461976at2759"/>
<dbReference type="GO" id="GO:0016717">
    <property type="term" value="F:oxidoreductase activity, acting on paired donors, with oxidation of a pair of donors resulting in the reduction of molecular oxygen to two molecules of water"/>
    <property type="evidence" value="ECO:0007669"/>
    <property type="project" value="InterPro"/>
</dbReference>
<dbReference type="InterPro" id="IPR005804">
    <property type="entry name" value="FA_desaturase_dom"/>
</dbReference>
<dbReference type="InterPro" id="IPR012171">
    <property type="entry name" value="Fatty_acid_desaturase"/>
</dbReference>
<dbReference type="Pfam" id="PF11960">
    <property type="entry name" value="DUF3474"/>
    <property type="match status" value="1"/>
</dbReference>
<name>A0A6G1K7M3_9PLEO</name>
<reference evidence="10" key="1">
    <citation type="journal article" date="2020" name="Stud. Mycol.">
        <title>101 Dothideomycetes genomes: a test case for predicting lifestyles and emergence of pathogens.</title>
        <authorList>
            <person name="Haridas S."/>
            <person name="Albert R."/>
            <person name="Binder M."/>
            <person name="Bloem J."/>
            <person name="Labutti K."/>
            <person name="Salamov A."/>
            <person name="Andreopoulos B."/>
            <person name="Baker S."/>
            <person name="Barry K."/>
            <person name="Bills G."/>
            <person name="Bluhm B."/>
            <person name="Cannon C."/>
            <person name="Castanera R."/>
            <person name="Culley D."/>
            <person name="Daum C."/>
            <person name="Ezra D."/>
            <person name="Gonzalez J."/>
            <person name="Henrissat B."/>
            <person name="Kuo A."/>
            <person name="Liang C."/>
            <person name="Lipzen A."/>
            <person name="Lutzoni F."/>
            <person name="Magnuson J."/>
            <person name="Mondo S."/>
            <person name="Nolan M."/>
            <person name="Ohm R."/>
            <person name="Pangilinan J."/>
            <person name="Park H.-J."/>
            <person name="Ramirez L."/>
            <person name="Alfaro M."/>
            <person name="Sun H."/>
            <person name="Tritt A."/>
            <person name="Yoshinaga Y."/>
            <person name="Zwiers L.-H."/>
            <person name="Turgeon B."/>
            <person name="Goodwin S."/>
            <person name="Spatafora J."/>
            <person name="Crous P."/>
            <person name="Grigoriev I."/>
        </authorList>
    </citation>
    <scope>NUCLEOTIDE SEQUENCE</scope>
    <source>
        <strain evidence="10">CBS 279.74</strain>
    </source>
</reference>
<evidence type="ECO:0000313" key="11">
    <source>
        <dbReference type="Proteomes" id="UP000799428"/>
    </source>
</evidence>
<evidence type="ECO:0000256" key="5">
    <source>
        <dbReference type="ARBA" id="ARBA00023136"/>
    </source>
</evidence>
<comment type="subcellular location">
    <subcellularLocation>
        <location evidence="1">Membrane</location>
    </subcellularLocation>
</comment>
<evidence type="ECO:0000256" key="1">
    <source>
        <dbReference type="ARBA" id="ARBA00004370"/>
    </source>
</evidence>
<evidence type="ECO:0000256" key="7">
    <source>
        <dbReference type="SAM" id="Phobius"/>
    </source>
</evidence>
<feature type="transmembrane region" description="Helical" evidence="7">
    <location>
        <begin position="275"/>
        <end position="297"/>
    </location>
</feature>
<feature type="region of interest" description="Disordered" evidence="6">
    <location>
        <begin position="1"/>
        <end position="51"/>
    </location>
</feature>